<protein>
    <submittedName>
        <fullName evidence="2">Uncharacterized protein</fullName>
    </submittedName>
</protein>
<gene>
    <name evidence="1" type="ORF">SELO1098_LOCUS8115</name>
    <name evidence="2" type="ORF">SELO1098_LOCUS8116</name>
</gene>
<evidence type="ECO:0000313" key="2">
    <source>
        <dbReference type="EMBL" id="CAE0279283.1"/>
    </source>
</evidence>
<dbReference type="AlphaFoldDB" id="A0A7S3GXK2"/>
<evidence type="ECO:0000313" key="1">
    <source>
        <dbReference type="EMBL" id="CAE0279282.1"/>
    </source>
</evidence>
<name>A0A7S3GXK2_9STRA</name>
<reference evidence="2" key="1">
    <citation type="submission" date="2021-01" db="EMBL/GenBank/DDBJ databases">
        <authorList>
            <person name="Corre E."/>
            <person name="Pelletier E."/>
            <person name="Niang G."/>
            <person name="Scheremetjew M."/>
            <person name="Finn R."/>
            <person name="Kale V."/>
            <person name="Holt S."/>
            <person name="Cochrane G."/>
            <person name="Meng A."/>
            <person name="Brown T."/>
            <person name="Cohen L."/>
        </authorList>
    </citation>
    <scope>NUCLEOTIDE SEQUENCE</scope>
    <source>
        <strain evidence="2">CCAP 955/1</strain>
    </source>
</reference>
<sequence>MDKTSVYDDQSVIHELSQSRSPSRKELLFKHVITDDKNESILNAYKVKNRIVKSTSKPSLTYRIDTSAPIVSAPEGKFNHNPGARISPITLTPSKLHLLAEQRAFTRKTMNCKGGAVFDKLNDVNTFPEVIQKRHLEHRGGGIMFAGRGDIIDNTTGCSTLLRGTSKDQLTIPGRAADFKDEVAWRMQLRN</sequence>
<proteinExistence type="predicted"/>
<organism evidence="2">
    <name type="scientific">Spumella elongata</name>
    <dbReference type="NCBI Taxonomy" id="89044"/>
    <lineage>
        <taxon>Eukaryota</taxon>
        <taxon>Sar</taxon>
        <taxon>Stramenopiles</taxon>
        <taxon>Ochrophyta</taxon>
        <taxon>Chrysophyceae</taxon>
        <taxon>Chromulinales</taxon>
        <taxon>Chromulinaceae</taxon>
        <taxon>Spumella</taxon>
    </lineage>
</organism>
<dbReference type="EMBL" id="HBIC01016053">
    <property type="protein sequence ID" value="CAE0279283.1"/>
    <property type="molecule type" value="Transcribed_RNA"/>
</dbReference>
<dbReference type="EMBL" id="HBIC01016052">
    <property type="protein sequence ID" value="CAE0279282.1"/>
    <property type="molecule type" value="Transcribed_RNA"/>
</dbReference>
<accession>A0A7S3GXK2</accession>